<comment type="caution">
    <text evidence="2">The sequence shown here is derived from an EMBL/GenBank/DDBJ whole genome shotgun (WGS) entry which is preliminary data.</text>
</comment>
<name>A0A813D791_POLGL</name>
<reference evidence="2" key="1">
    <citation type="submission" date="2021-02" db="EMBL/GenBank/DDBJ databases">
        <authorList>
            <person name="Dougan E. K."/>
            <person name="Rhodes N."/>
            <person name="Thang M."/>
            <person name="Chan C."/>
        </authorList>
    </citation>
    <scope>NUCLEOTIDE SEQUENCE</scope>
</reference>
<protein>
    <submittedName>
        <fullName evidence="2">Uncharacterized protein</fullName>
    </submittedName>
</protein>
<keyword evidence="1" id="KW-0732">Signal</keyword>
<sequence>MQLLRHLCRRRHSTVSAAVLWLAALDLGAAFLAKNAAEAGFLPWEVTLHGRGDCGEGQLPEGCFTGDLRGLDWELYLQVLCSQEVPRTLARDAVLQALAHFSEESAEACPEAFAVTLLALYGSGAAEFHDQVIRFFPDGRARVKILGWDIQSGKPQLQQWTATLPAEIPLAPPFPPWKYPGILASIKNAQDLSQLVQLPDSARCDKQALEQVDCAGNDLAEELLGLLCSLCSPGVAAASTPSGLPCLYSQDLLDKIESVMQAALLAGSMIKPSCPHALLATIVSLHGRANLVQPETESAVYQKTGPDGHPVLVMHVGFWQVAQDSDNYFTFNVPMMSLAPFPMHTAMLRSARSSNDNLHGYYQAFLAAVSQGLRRRGVDHVVMPGDPSVSMWTEGHVHSLFLPVNGARKQVAALASALEGELGLKLGGLWRVMPVSPGLWQIGEEPFRFSPGQGIAFRVFCPRCVYVSLYFYIRDEAGESILPLAPWTPCRIPWRRVFPNRVSVLGGSSSGEKLPMAADSTWLRRAQRPPVVWTPKGDTVEERCVESRARLLSRELPPLHSDPSPAESALGETSSANWRAGLCEAAPEAPTTLTPEFDLADGVHSDIGLFDLMRQREDSEEVGLRRFSDKVTFKTRLVSEGIPVPKIHFMSNNLADVYPVLKSLKSKRFVAKPTHLAASSFVYVMKDGINLVSGQPTSRDEVMDGLREAWHDRHVDDWATESTPPGVIIEELIEPPIRNGKPGSTPDELKCQTFFGELLFCEWTFVQNMTSGQEGAAHFRGAHREGDRAQPSLGHEACGIPNFASKGYVFRDGSCFDCVELLGLVAVWRKVGWTFRGIGLVLDFWKLPGYMSVRTATLEAAEHLTAEMKHRKVPPWRSSRMIGALCFGLWFAKVGSLLGPSSLPPDSHYFDLTGSLAAALGIWLVGSACTHQGGSLKATCAASLAGLCLGYP</sequence>
<evidence type="ECO:0000313" key="3">
    <source>
        <dbReference type="Proteomes" id="UP000654075"/>
    </source>
</evidence>
<evidence type="ECO:0000256" key="1">
    <source>
        <dbReference type="SAM" id="SignalP"/>
    </source>
</evidence>
<accession>A0A813D791</accession>
<dbReference type="OrthoDB" id="439912at2759"/>
<organism evidence="2 3">
    <name type="scientific">Polarella glacialis</name>
    <name type="common">Dinoflagellate</name>
    <dbReference type="NCBI Taxonomy" id="89957"/>
    <lineage>
        <taxon>Eukaryota</taxon>
        <taxon>Sar</taxon>
        <taxon>Alveolata</taxon>
        <taxon>Dinophyceae</taxon>
        <taxon>Suessiales</taxon>
        <taxon>Suessiaceae</taxon>
        <taxon>Polarella</taxon>
    </lineage>
</organism>
<proteinExistence type="predicted"/>
<keyword evidence="3" id="KW-1185">Reference proteome</keyword>
<feature type="non-terminal residue" evidence="2">
    <location>
        <position position="1"/>
    </location>
</feature>
<gene>
    <name evidence="2" type="ORF">PGLA1383_LOCUS1584</name>
</gene>
<dbReference type="Proteomes" id="UP000654075">
    <property type="component" value="Unassembled WGS sequence"/>
</dbReference>
<evidence type="ECO:0000313" key="2">
    <source>
        <dbReference type="EMBL" id="CAE8582587.1"/>
    </source>
</evidence>
<feature type="chain" id="PRO_5032659912" evidence="1">
    <location>
        <begin position="31"/>
        <end position="952"/>
    </location>
</feature>
<feature type="signal peptide" evidence="1">
    <location>
        <begin position="1"/>
        <end position="30"/>
    </location>
</feature>
<dbReference type="EMBL" id="CAJNNV010000431">
    <property type="protein sequence ID" value="CAE8582587.1"/>
    <property type="molecule type" value="Genomic_DNA"/>
</dbReference>
<dbReference type="AlphaFoldDB" id="A0A813D791"/>